<evidence type="ECO:0000313" key="1">
    <source>
        <dbReference type="EMBL" id="NAY92468.1"/>
    </source>
</evidence>
<protein>
    <submittedName>
        <fullName evidence="1">T9SS type B sorting domain-containing protein</fullName>
    </submittedName>
</protein>
<dbReference type="AlphaFoldDB" id="A0A964WY55"/>
<comment type="caution">
    <text evidence="1">The sequence shown here is derived from an EMBL/GenBank/DDBJ whole genome shotgun (WGS) entry which is preliminary data.</text>
</comment>
<sequence length="367" mass="40540">MAQEAFHNFGSLQLHENALVGFHTNLTNDGPFYNNRGLVGFYGADALEFSGVITPVFNDLEIVAEKGLNLSNTMRVANNVNFILGNLSTQKNASSIGINFMDSAFFVGVGNASHINGYASVTNKELFTFPVGDGARLRSLTLASTAVNELAKCAYFNENPNNPTLLDEQFGTALKESEELQISEVEFWKLESNLPSVVTFRWEPESLASLLSDDAQNLTVVGWSKTSNQWENLGKSAITGDLESGSITSEIFIPDNYAVLALGGYRDPLETLSTTSNNYIITPNHDGINDFLKIEGLENNPNNILNIYNRYGILVYSKINYANEFDGISNQNMVINRNAGLSSGVYFYFLTLKDKQEKMQGYVYIAR</sequence>
<dbReference type="Proteomes" id="UP000667650">
    <property type="component" value="Unassembled WGS sequence"/>
</dbReference>
<dbReference type="Pfam" id="PF13585">
    <property type="entry name" value="CHU_C"/>
    <property type="match status" value="1"/>
</dbReference>
<keyword evidence="2" id="KW-1185">Reference proteome</keyword>
<proteinExistence type="predicted"/>
<dbReference type="EMBL" id="JAAABI010000003">
    <property type="protein sequence ID" value="NAY92468.1"/>
    <property type="molecule type" value="Genomic_DNA"/>
</dbReference>
<dbReference type="NCBIfam" id="TIGR04131">
    <property type="entry name" value="Bac_Flav_CTERM"/>
    <property type="match status" value="1"/>
</dbReference>
<evidence type="ECO:0000313" key="2">
    <source>
        <dbReference type="Proteomes" id="UP000667650"/>
    </source>
</evidence>
<gene>
    <name evidence="1" type="ORF">GTQ34_11100</name>
</gene>
<dbReference type="InterPro" id="IPR026341">
    <property type="entry name" value="T9SS_type_B"/>
</dbReference>
<reference evidence="1" key="1">
    <citation type="submission" date="2020-01" db="EMBL/GenBank/DDBJ databases">
        <title>Muricauda ochracea sp. nov., isolated from a tidal flat of Garorim bay in Korea.</title>
        <authorList>
            <person name="Kim D."/>
            <person name="Yoo Y."/>
            <person name="Kim J.-J."/>
        </authorList>
    </citation>
    <scope>NUCLEOTIDE SEQUENCE</scope>
    <source>
        <strain evidence="1">JGD-17</strain>
    </source>
</reference>
<accession>A0A964WY55</accession>
<name>A0A964WY55_9FLAO</name>
<organism evidence="1 2">
    <name type="scientific">Flagellimonas ochracea</name>
    <dbReference type="NCBI Taxonomy" id="2696472"/>
    <lineage>
        <taxon>Bacteria</taxon>
        <taxon>Pseudomonadati</taxon>
        <taxon>Bacteroidota</taxon>
        <taxon>Flavobacteriia</taxon>
        <taxon>Flavobacteriales</taxon>
        <taxon>Flavobacteriaceae</taxon>
        <taxon>Flagellimonas</taxon>
    </lineage>
</organism>